<name>A0A1N6N0S5_9GAMM</name>
<dbReference type="AlphaFoldDB" id="A0A1N6N0S5"/>
<keyword evidence="1" id="KW-1133">Transmembrane helix</keyword>
<reference evidence="3" key="1">
    <citation type="submission" date="2016-12" db="EMBL/GenBank/DDBJ databases">
        <authorList>
            <person name="Gaudriault S."/>
        </authorList>
    </citation>
    <scope>NUCLEOTIDE SEQUENCE [LARGE SCALE GENOMIC DNA]</scope>
    <source>
        <strain evidence="3">HGB1681 (deposited as PTA-6826 in the American Type Culture Collection)</strain>
    </source>
</reference>
<keyword evidence="1" id="KW-0812">Transmembrane</keyword>
<evidence type="ECO:0008006" key="4">
    <source>
        <dbReference type="Google" id="ProtNLM"/>
    </source>
</evidence>
<dbReference type="Proteomes" id="UP000196435">
    <property type="component" value="Unassembled WGS sequence"/>
</dbReference>
<sequence length="107" mass="11750">MISPDIAEMMNCAVLSPASFNCSIESTSSCGTRASNFFDFAFTAFVAISLSISSWWLTVYAKNIHKKELTWLTLKNTMVADTLSGSVNKNSNAPKCSNTIEAFNHNR</sequence>
<proteinExistence type="predicted"/>
<evidence type="ECO:0000313" key="2">
    <source>
        <dbReference type="EMBL" id="SIP74723.1"/>
    </source>
</evidence>
<accession>A0A1N6N0S5</accession>
<evidence type="ECO:0000313" key="3">
    <source>
        <dbReference type="Proteomes" id="UP000196435"/>
    </source>
</evidence>
<gene>
    <name evidence="2" type="ORF">XIS1_820002</name>
</gene>
<keyword evidence="1" id="KW-0472">Membrane</keyword>
<evidence type="ECO:0000256" key="1">
    <source>
        <dbReference type="SAM" id="Phobius"/>
    </source>
</evidence>
<protein>
    <recommendedName>
        <fullName evidence="4">Transmembrane protein</fullName>
    </recommendedName>
</protein>
<dbReference type="EMBL" id="FTLG01000228">
    <property type="protein sequence ID" value="SIP74723.1"/>
    <property type="molecule type" value="Genomic_DNA"/>
</dbReference>
<organism evidence="2 3">
    <name type="scientific">Xenorhabdus innexi</name>
    <dbReference type="NCBI Taxonomy" id="290109"/>
    <lineage>
        <taxon>Bacteria</taxon>
        <taxon>Pseudomonadati</taxon>
        <taxon>Pseudomonadota</taxon>
        <taxon>Gammaproteobacteria</taxon>
        <taxon>Enterobacterales</taxon>
        <taxon>Morganellaceae</taxon>
        <taxon>Xenorhabdus</taxon>
    </lineage>
</organism>
<feature type="transmembrane region" description="Helical" evidence="1">
    <location>
        <begin position="37"/>
        <end position="57"/>
    </location>
</feature>